<feature type="compositionally biased region" description="Basic and acidic residues" evidence="14">
    <location>
        <begin position="79"/>
        <end position="101"/>
    </location>
</feature>
<keyword evidence="7 13" id="KW-0507">mRNA processing</keyword>
<feature type="site" description="mRNA cap binding" evidence="13">
    <location>
        <position position="419"/>
    </location>
</feature>
<accession>A0A642VCA6</accession>
<feature type="compositionally biased region" description="Basic and acidic residues" evidence="14">
    <location>
        <begin position="111"/>
        <end position="157"/>
    </location>
</feature>
<keyword evidence="6" id="KW-0694">RNA-binding</keyword>
<evidence type="ECO:0000313" key="16">
    <source>
        <dbReference type="EMBL" id="KAA8916185.1"/>
    </source>
</evidence>
<feature type="binding site" evidence="12">
    <location>
        <position position="304"/>
    </location>
    <ligand>
        <name>S-adenosyl-L-methionine</name>
        <dbReference type="ChEBI" id="CHEBI:59789"/>
    </ligand>
</feature>
<feature type="binding site" evidence="12">
    <location>
        <position position="327"/>
    </location>
    <ligand>
        <name>S-adenosyl-L-methionine</name>
        <dbReference type="ChEBI" id="CHEBI:59789"/>
    </ligand>
</feature>
<evidence type="ECO:0000256" key="11">
    <source>
        <dbReference type="ARBA" id="ARBA00049739"/>
    </source>
</evidence>
<proteinExistence type="predicted"/>
<keyword evidence="17" id="KW-1185">Reference proteome</keyword>
<dbReference type="Gene3D" id="3.40.50.150">
    <property type="entry name" value="Vaccinia Virus protein VP39"/>
    <property type="match status" value="1"/>
</dbReference>
<keyword evidence="7 13" id="KW-0506">mRNA capping</keyword>
<feature type="compositionally biased region" description="Basic and acidic residues" evidence="14">
    <location>
        <begin position="173"/>
        <end position="195"/>
    </location>
</feature>
<feature type="binding site" evidence="12">
    <location>
        <position position="253"/>
    </location>
    <ligand>
        <name>S-adenosyl-L-methionine</name>
        <dbReference type="ChEBI" id="CHEBI:59789"/>
    </ligand>
</feature>
<evidence type="ECO:0000256" key="8">
    <source>
        <dbReference type="ARBA" id="ARBA00032772"/>
    </source>
</evidence>
<reference evidence="16" key="1">
    <citation type="journal article" date="2019" name="G3 (Bethesda)">
        <title>Genome Assemblies of Two Rare Opportunistic Yeast Pathogens: Diutina rugosa (syn. Candida rugosa) and Trichomonascus ciferrii (syn. Candida ciferrii).</title>
        <authorList>
            <person name="Mixao V."/>
            <person name="Saus E."/>
            <person name="Hansen A.P."/>
            <person name="Lass-Florl C."/>
            <person name="Gabaldon T."/>
        </authorList>
    </citation>
    <scope>NUCLEOTIDE SEQUENCE</scope>
    <source>
        <strain evidence="16">CBS 4856</strain>
    </source>
</reference>
<gene>
    <name evidence="16" type="ORF">TRICI_001676</name>
</gene>
<evidence type="ECO:0000256" key="9">
    <source>
        <dbReference type="ARBA" id="ARBA00033387"/>
    </source>
</evidence>
<feature type="binding site" evidence="12">
    <location>
        <position position="275"/>
    </location>
    <ligand>
        <name>S-adenosyl-L-methionine</name>
        <dbReference type="ChEBI" id="CHEBI:59789"/>
    </ligand>
</feature>
<protein>
    <recommendedName>
        <fullName evidence="11">mRNA cap guanine-N(7) methyltransferase</fullName>
        <ecNumber evidence="2">2.1.1.56</ecNumber>
    </recommendedName>
    <alternativeName>
        <fullName evidence="8">mRNA (guanine-N(7))-methyltransferase</fullName>
    </alternativeName>
    <alternativeName>
        <fullName evidence="9">mRNA cap methyltransferase</fullName>
    </alternativeName>
</protein>
<evidence type="ECO:0000256" key="4">
    <source>
        <dbReference type="ARBA" id="ARBA00022679"/>
    </source>
</evidence>
<feature type="binding site" evidence="12">
    <location>
        <position position="235"/>
    </location>
    <ligand>
        <name>S-adenosyl-L-methionine</name>
        <dbReference type="ChEBI" id="CHEBI:59789"/>
    </ligand>
</feature>
<feature type="site" description="mRNA cap binding" evidence="13">
    <location>
        <position position="487"/>
    </location>
</feature>
<dbReference type="PANTHER" id="PTHR12189">
    <property type="entry name" value="MRNA GUANINE-7- METHYLTRANSFERASE"/>
    <property type="match status" value="1"/>
</dbReference>
<feature type="site" description="mRNA cap binding" evidence="13">
    <location>
        <position position="256"/>
    </location>
</feature>
<dbReference type="GO" id="GO:0004482">
    <property type="term" value="F:mRNA 5'-cap (guanine-N7-)-methyltransferase activity"/>
    <property type="evidence" value="ECO:0007669"/>
    <property type="project" value="UniProtKB-EC"/>
</dbReference>
<dbReference type="InterPro" id="IPR004971">
    <property type="entry name" value="mRNA_G-N7_MeTrfase_dom"/>
</dbReference>
<feature type="site" description="mRNA cap binding" evidence="13">
    <location>
        <position position="331"/>
    </location>
</feature>
<dbReference type="InterPro" id="IPR039753">
    <property type="entry name" value="RG7MT1"/>
</dbReference>
<evidence type="ECO:0000256" key="6">
    <source>
        <dbReference type="ARBA" id="ARBA00022884"/>
    </source>
</evidence>
<dbReference type="GO" id="GO:0003723">
    <property type="term" value="F:RNA binding"/>
    <property type="evidence" value="ECO:0007669"/>
    <property type="project" value="UniProtKB-KW"/>
</dbReference>
<evidence type="ECO:0000256" key="12">
    <source>
        <dbReference type="PIRSR" id="PIRSR028762-1"/>
    </source>
</evidence>
<dbReference type="Pfam" id="PF03291">
    <property type="entry name" value="mRNA_G-N7_MeTrfase"/>
    <property type="match status" value="1"/>
</dbReference>
<feature type="site" description="mRNA cap binding" evidence="13">
    <location>
        <position position="262"/>
    </location>
</feature>
<dbReference type="CDD" id="cd02440">
    <property type="entry name" value="AdoMet_MTases"/>
    <property type="match status" value="1"/>
</dbReference>
<feature type="binding site" evidence="13">
    <location>
        <begin position="231"/>
        <end position="232"/>
    </location>
    <ligand>
        <name>mRNA</name>
        <dbReference type="ChEBI" id="CHEBI:33699"/>
    </ligand>
</feature>
<dbReference type="PROSITE" id="PS51562">
    <property type="entry name" value="RNA_CAP0_MT"/>
    <property type="match status" value="1"/>
</dbReference>
<evidence type="ECO:0000256" key="3">
    <source>
        <dbReference type="ARBA" id="ARBA00022603"/>
    </source>
</evidence>
<evidence type="ECO:0000259" key="15">
    <source>
        <dbReference type="PROSITE" id="PS51562"/>
    </source>
</evidence>
<keyword evidence="4" id="KW-0808">Transferase</keyword>
<feature type="region of interest" description="Disordered" evidence="14">
    <location>
        <begin position="1"/>
        <end position="215"/>
    </location>
</feature>
<feature type="compositionally biased region" description="Basic and acidic residues" evidence="14">
    <location>
        <begin position="1"/>
        <end position="25"/>
    </location>
</feature>
<evidence type="ECO:0000256" key="10">
    <source>
        <dbReference type="ARBA" id="ARBA00044712"/>
    </source>
</evidence>
<feature type="compositionally biased region" description="Polar residues" evidence="14">
    <location>
        <begin position="58"/>
        <end position="78"/>
    </location>
</feature>
<feature type="compositionally biased region" description="Basic and acidic residues" evidence="14">
    <location>
        <begin position="204"/>
        <end position="215"/>
    </location>
</feature>
<dbReference type="InterPro" id="IPR029063">
    <property type="entry name" value="SAM-dependent_MTases_sf"/>
</dbReference>
<feature type="compositionally biased region" description="Acidic residues" evidence="14">
    <location>
        <begin position="33"/>
        <end position="43"/>
    </location>
</feature>
<feature type="site" description="mRNA cap binding" evidence="13">
    <location>
        <position position="287"/>
    </location>
</feature>
<feature type="binding site" evidence="12">
    <location>
        <position position="332"/>
    </location>
    <ligand>
        <name>S-adenosyl-L-methionine</name>
        <dbReference type="ChEBI" id="CHEBI:59789"/>
    </ligand>
</feature>
<dbReference type="Proteomes" id="UP000761534">
    <property type="component" value="Unassembled WGS sequence"/>
</dbReference>
<dbReference type="OrthoDB" id="10248867at2759"/>
<dbReference type="GO" id="GO:0005634">
    <property type="term" value="C:nucleus"/>
    <property type="evidence" value="ECO:0007669"/>
    <property type="project" value="UniProtKB-SubCell"/>
</dbReference>
<dbReference type="AlphaFoldDB" id="A0A642VCA6"/>
<keyword evidence="5" id="KW-0949">S-adenosyl-L-methionine</keyword>
<dbReference type="EC" id="2.1.1.56" evidence="2"/>
<comment type="catalytic activity">
    <reaction evidence="10">
        <text>a 5'-end (5'-triphosphoguanosine)-ribonucleoside in mRNA + S-adenosyl-L-methionine = a 5'-end (N(7)-methyl 5'-triphosphoguanosine)-ribonucleoside in mRNA + S-adenosyl-L-homocysteine</text>
        <dbReference type="Rhea" id="RHEA:67008"/>
        <dbReference type="Rhea" id="RHEA-COMP:17166"/>
        <dbReference type="Rhea" id="RHEA-COMP:17167"/>
        <dbReference type="ChEBI" id="CHEBI:57856"/>
        <dbReference type="ChEBI" id="CHEBI:59789"/>
        <dbReference type="ChEBI" id="CHEBI:156461"/>
        <dbReference type="ChEBI" id="CHEBI:167617"/>
        <dbReference type="EC" id="2.1.1.56"/>
    </reaction>
</comment>
<feature type="domain" description="MRNA cap 0 methyltransferase" evidence="15">
    <location>
        <begin position="222"/>
        <end position="495"/>
    </location>
</feature>
<dbReference type="VEuPathDB" id="FungiDB:TRICI_001676"/>
<dbReference type="SUPFAM" id="SSF53335">
    <property type="entry name" value="S-adenosyl-L-methionine-dependent methyltransferases"/>
    <property type="match status" value="1"/>
</dbReference>
<evidence type="ECO:0000256" key="1">
    <source>
        <dbReference type="ARBA" id="ARBA00003378"/>
    </source>
</evidence>
<name>A0A642VCA6_9ASCO</name>
<evidence type="ECO:0000256" key="7">
    <source>
        <dbReference type="ARBA" id="ARBA00023042"/>
    </source>
</evidence>
<dbReference type="PANTHER" id="PTHR12189:SF2">
    <property type="entry name" value="MRNA CAP GUANINE-N7 METHYLTRANSFERASE"/>
    <property type="match status" value="1"/>
</dbReference>
<sequence>MYDPARDSWNEKEESGDKAPEKEVDQTETDNGINDDVEQEDSGYENITKKKKEESGAGNFQNDNSTTGHKLGQAQRNMSKQEHRQPTEADDKEAGKQKAQDMPESGGNNIEGKDARAMREEDKKTQYESDDELKRKDEQSVEADKETKKRKAEEEVARSPPRKLKKPSSRLTAAEREQKAKELREKLEREEKSKQEPSSSLDTVRSHYNERPDVGVEKRKQSPIFKLRSFNNFIKSVLIQTHGAYRAVVLDIGCGKGGDLLKWAKNMCTGWIGIDIADVSVQQAKSRYEQMNRKSFWADFCVGDAFSERVEDIVHPDAFPVDVVSIQFSLHYAFKSEETIRTLLDNVSRALKPGGSFLGTIPNADFLMEHVWSTPEGVKSWGNSLYRIQFEELPPKSLNPPFGHQYSFFLEDAVENVPEYIVPFDCLQKLCTEYGLELTYKKPFLEMFDEETSNDTRLFKLCDRMKVFKDDGSYGIDGDEREAASVYLAFCFSKFA</sequence>
<dbReference type="EMBL" id="SWFS01000118">
    <property type="protein sequence ID" value="KAA8916185.1"/>
    <property type="molecule type" value="Genomic_DNA"/>
</dbReference>
<evidence type="ECO:0000256" key="13">
    <source>
        <dbReference type="PIRSR" id="PIRSR028762-2"/>
    </source>
</evidence>
<evidence type="ECO:0000256" key="2">
    <source>
        <dbReference type="ARBA" id="ARBA00011926"/>
    </source>
</evidence>
<evidence type="ECO:0000256" key="5">
    <source>
        <dbReference type="ARBA" id="ARBA00022691"/>
    </source>
</evidence>
<organism evidence="16 17">
    <name type="scientific">Trichomonascus ciferrii</name>
    <dbReference type="NCBI Taxonomy" id="44093"/>
    <lineage>
        <taxon>Eukaryota</taxon>
        <taxon>Fungi</taxon>
        <taxon>Dikarya</taxon>
        <taxon>Ascomycota</taxon>
        <taxon>Saccharomycotina</taxon>
        <taxon>Dipodascomycetes</taxon>
        <taxon>Dipodascales</taxon>
        <taxon>Trichomonascaceae</taxon>
        <taxon>Trichomonascus</taxon>
        <taxon>Trichomonascus ciferrii complex</taxon>
    </lineage>
</organism>
<comment type="caution">
    <text evidence="16">The sequence shown here is derived from an EMBL/GenBank/DDBJ whole genome shotgun (WGS) entry which is preliminary data.</text>
</comment>
<comment type="function">
    <text evidence="1">Responsible for methylating the 5'-cap structure of mRNAs.</text>
</comment>
<evidence type="ECO:0000313" key="17">
    <source>
        <dbReference type="Proteomes" id="UP000761534"/>
    </source>
</evidence>
<keyword evidence="3" id="KW-0489">Methyltransferase</keyword>
<evidence type="ECO:0000256" key="14">
    <source>
        <dbReference type="SAM" id="MobiDB-lite"/>
    </source>
</evidence>